<accession>A0A6A6YY70</accession>
<dbReference type="EMBL" id="MU003696">
    <property type="protein sequence ID" value="KAF2812887.1"/>
    <property type="molecule type" value="Genomic_DNA"/>
</dbReference>
<keyword evidence="3 6" id="KW-1133">Transmembrane helix</keyword>
<protein>
    <recommendedName>
        <fullName evidence="7">Rhodopsin domain-containing protein</fullName>
    </recommendedName>
</protein>
<evidence type="ECO:0000313" key="10">
    <source>
        <dbReference type="RefSeq" id="XP_033579851.1"/>
    </source>
</evidence>
<dbReference type="InterPro" id="IPR049326">
    <property type="entry name" value="Rhodopsin_dom_fungi"/>
</dbReference>
<dbReference type="InterPro" id="IPR052337">
    <property type="entry name" value="SAT4-like"/>
</dbReference>
<evidence type="ECO:0000256" key="2">
    <source>
        <dbReference type="ARBA" id="ARBA00022692"/>
    </source>
</evidence>
<reference evidence="8 10" key="1">
    <citation type="journal article" date="2020" name="Stud. Mycol.">
        <title>101 Dothideomycetes genomes: a test case for predicting lifestyles and emergence of pathogens.</title>
        <authorList>
            <person name="Haridas S."/>
            <person name="Albert R."/>
            <person name="Binder M."/>
            <person name="Bloem J."/>
            <person name="Labutti K."/>
            <person name="Salamov A."/>
            <person name="Andreopoulos B."/>
            <person name="Baker S."/>
            <person name="Barry K."/>
            <person name="Bills G."/>
            <person name="Bluhm B."/>
            <person name="Cannon C."/>
            <person name="Castanera R."/>
            <person name="Culley D."/>
            <person name="Daum C."/>
            <person name="Ezra D."/>
            <person name="Gonzalez J."/>
            <person name="Henrissat B."/>
            <person name="Kuo A."/>
            <person name="Liang C."/>
            <person name="Lipzen A."/>
            <person name="Lutzoni F."/>
            <person name="Magnuson J."/>
            <person name="Mondo S."/>
            <person name="Nolan M."/>
            <person name="Ohm R."/>
            <person name="Pangilinan J."/>
            <person name="Park H.-J."/>
            <person name="Ramirez L."/>
            <person name="Alfaro M."/>
            <person name="Sun H."/>
            <person name="Tritt A."/>
            <person name="Yoshinaga Y."/>
            <person name="Zwiers L.-H."/>
            <person name="Turgeon B."/>
            <person name="Goodwin S."/>
            <person name="Spatafora J."/>
            <person name="Crous P."/>
            <person name="Grigoriev I."/>
        </authorList>
    </citation>
    <scope>NUCLEOTIDE SEQUENCE</scope>
    <source>
        <strain evidence="8 10">CBS 304.34</strain>
    </source>
</reference>
<feature type="transmembrane region" description="Helical" evidence="6">
    <location>
        <begin position="94"/>
        <end position="119"/>
    </location>
</feature>
<proteinExistence type="inferred from homology"/>
<dbReference type="GeneID" id="54468064"/>
<feature type="domain" description="Rhodopsin" evidence="7">
    <location>
        <begin position="31"/>
        <end position="116"/>
    </location>
</feature>
<dbReference type="PANTHER" id="PTHR33048">
    <property type="entry name" value="PTH11-LIKE INTEGRAL MEMBRANE PROTEIN (AFU_ORTHOLOGUE AFUA_5G11245)"/>
    <property type="match status" value="1"/>
</dbReference>
<feature type="transmembrane region" description="Helical" evidence="6">
    <location>
        <begin position="47"/>
        <end position="67"/>
    </location>
</feature>
<feature type="transmembrane region" description="Helical" evidence="6">
    <location>
        <begin position="14"/>
        <end position="35"/>
    </location>
</feature>
<name>A0A6A6YY70_9PEZI</name>
<feature type="domain" description="Rhodopsin" evidence="7">
    <location>
        <begin position="132"/>
        <end position="237"/>
    </location>
</feature>
<feature type="transmembrane region" description="Helical" evidence="6">
    <location>
        <begin position="197"/>
        <end position="217"/>
    </location>
</feature>
<evidence type="ECO:0000256" key="3">
    <source>
        <dbReference type="ARBA" id="ARBA00022989"/>
    </source>
</evidence>
<dbReference type="OrthoDB" id="5022096at2759"/>
<keyword evidence="9" id="KW-1185">Reference proteome</keyword>
<keyword evidence="4 6" id="KW-0472">Membrane</keyword>
<gene>
    <name evidence="8 10" type="ORF">BDZ99DRAFT_555877</name>
</gene>
<dbReference type="GO" id="GO:0016020">
    <property type="term" value="C:membrane"/>
    <property type="evidence" value="ECO:0007669"/>
    <property type="project" value="UniProtKB-SubCell"/>
</dbReference>
<evidence type="ECO:0000256" key="1">
    <source>
        <dbReference type="ARBA" id="ARBA00004141"/>
    </source>
</evidence>
<sequence length="284" mass="31986">MTPEYIPFSEVDQILAIMGVFCGFAFVAVLLRIYVRAVMLRVFGVDDYIMVIAMVFLGLATFGHFLAETHYGFGKHFMVMLTTPGMYTTFAELLFFHSIIVMVAVTSVKISIALLIGIISSAIRDRMQHDLIFQCIPVQSAWDTTLRPPPVDVGTAKCYSKTIFRNIAINIANDILFATLPILLVRSLKLNTRTKTSLILTLSLGFFASAVAIVKAVQQYNVLADMDCTMNDSFNVWKLHRTLGWYRRRHAPEPETTLPLVAGYRTRADDGGELEWGAELWERE</sequence>
<organism evidence="8">
    <name type="scientific">Mytilinidion resinicola</name>
    <dbReference type="NCBI Taxonomy" id="574789"/>
    <lineage>
        <taxon>Eukaryota</taxon>
        <taxon>Fungi</taxon>
        <taxon>Dikarya</taxon>
        <taxon>Ascomycota</taxon>
        <taxon>Pezizomycotina</taxon>
        <taxon>Dothideomycetes</taxon>
        <taxon>Pleosporomycetidae</taxon>
        <taxon>Mytilinidiales</taxon>
        <taxon>Mytilinidiaceae</taxon>
        <taxon>Mytilinidion</taxon>
    </lineage>
</organism>
<evidence type="ECO:0000313" key="9">
    <source>
        <dbReference type="Proteomes" id="UP000504636"/>
    </source>
</evidence>
<dbReference type="Pfam" id="PF20684">
    <property type="entry name" value="Fung_rhodopsin"/>
    <property type="match status" value="2"/>
</dbReference>
<evidence type="ECO:0000313" key="8">
    <source>
        <dbReference type="EMBL" id="KAF2812887.1"/>
    </source>
</evidence>
<reference evidence="10" key="3">
    <citation type="submission" date="2025-04" db="UniProtKB">
        <authorList>
            <consortium name="RefSeq"/>
        </authorList>
    </citation>
    <scope>IDENTIFICATION</scope>
    <source>
        <strain evidence="10">CBS 304.34</strain>
    </source>
</reference>
<comment type="subcellular location">
    <subcellularLocation>
        <location evidence="1">Membrane</location>
        <topology evidence="1">Multi-pass membrane protein</topology>
    </subcellularLocation>
</comment>
<keyword evidence="2 6" id="KW-0812">Transmembrane</keyword>
<dbReference type="RefSeq" id="XP_033579851.1">
    <property type="nucleotide sequence ID" value="XM_033727171.1"/>
</dbReference>
<evidence type="ECO:0000256" key="5">
    <source>
        <dbReference type="ARBA" id="ARBA00038359"/>
    </source>
</evidence>
<feature type="transmembrane region" description="Helical" evidence="6">
    <location>
        <begin position="167"/>
        <end position="185"/>
    </location>
</feature>
<dbReference type="PANTHER" id="PTHR33048:SF167">
    <property type="entry name" value="INTEGRAL MEMBRANE PROTEIN"/>
    <property type="match status" value="1"/>
</dbReference>
<comment type="similarity">
    <text evidence="5">Belongs to the SAT4 family.</text>
</comment>
<evidence type="ECO:0000259" key="7">
    <source>
        <dbReference type="Pfam" id="PF20684"/>
    </source>
</evidence>
<dbReference type="Proteomes" id="UP000504636">
    <property type="component" value="Unplaced"/>
</dbReference>
<reference evidence="10" key="2">
    <citation type="submission" date="2020-04" db="EMBL/GenBank/DDBJ databases">
        <authorList>
            <consortium name="NCBI Genome Project"/>
        </authorList>
    </citation>
    <scope>NUCLEOTIDE SEQUENCE</scope>
    <source>
        <strain evidence="10">CBS 304.34</strain>
    </source>
</reference>
<evidence type="ECO:0000256" key="4">
    <source>
        <dbReference type="ARBA" id="ARBA00023136"/>
    </source>
</evidence>
<evidence type="ECO:0000256" key="6">
    <source>
        <dbReference type="SAM" id="Phobius"/>
    </source>
</evidence>
<dbReference type="AlphaFoldDB" id="A0A6A6YY70"/>